<keyword evidence="2" id="KW-1185">Reference proteome</keyword>
<dbReference type="EMBL" id="PGTZ01000001">
    <property type="protein sequence ID" value="PJI95257.1"/>
    <property type="molecule type" value="Genomic_DNA"/>
</dbReference>
<sequence>MTAPSPDAVGDLVCSAKGCRAEATWALLWNNPRLHTPDRRKVWLACDEHREHLTSFLDLRGFLKDTVPASEVPTVEAGPTDVLGGGFDARG</sequence>
<organism evidence="1 2">
    <name type="scientific">Luteimicrobium subarcticum</name>
    <dbReference type="NCBI Taxonomy" id="620910"/>
    <lineage>
        <taxon>Bacteria</taxon>
        <taxon>Bacillati</taxon>
        <taxon>Actinomycetota</taxon>
        <taxon>Actinomycetes</taxon>
        <taxon>Micrococcales</taxon>
        <taxon>Luteimicrobium</taxon>
    </lineage>
</organism>
<comment type="caution">
    <text evidence="1">The sequence shown here is derived from an EMBL/GenBank/DDBJ whole genome shotgun (WGS) entry which is preliminary data.</text>
</comment>
<dbReference type="RefSeq" id="WP_100348270.1">
    <property type="nucleotide sequence ID" value="NZ_PGTZ01000001.1"/>
</dbReference>
<name>A0A2M8WWG1_9MICO</name>
<evidence type="ECO:0000313" key="2">
    <source>
        <dbReference type="Proteomes" id="UP000231586"/>
    </source>
</evidence>
<evidence type="ECO:0008006" key="3">
    <source>
        <dbReference type="Google" id="ProtNLM"/>
    </source>
</evidence>
<dbReference type="OrthoDB" id="5193525at2"/>
<dbReference type="AlphaFoldDB" id="A0A2M8WWG1"/>
<gene>
    <name evidence="1" type="ORF">CLV34_0020</name>
</gene>
<dbReference type="Proteomes" id="UP000231586">
    <property type="component" value="Unassembled WGS sequence"/>
</dbReference>
<protein>
    <recommendedName>
        <fullName evidence="3">Acetone carboxylase</fullName>
    </recommendedName>
</protein>
<proteinExistence type="predicted"/>
<evidence type="ECO:0000313" key="1">
    <source>
        <dbReference type="EMBL" id="PJI95257.1"/>
    </source>
</evidence>
<accession>A0A2M8WWG1</accession>
<reference evidence="1 2" key="1">
    <citation type="submission" date="2017-11" db="EMBL/GenBank/DDBJ databases">
        <title>Genomic Encyclopedia of Archaeal and Bacterial Type Strains, Phase II (KMG-II): From Individual Species to Whole Genera.</title>
        <authorList>
            <person name="Goeker M."/>
        </authorList>
    </citation>
    <scope>NUCLEOTIDE SEQUENCE [LARGE SCALE GENOMIC DNA]</scope>
    <source>
        <strain evidence="1 2">DSM 22413</strain>
    </source>
</reference>